<accession>A0ABU4KY11</accession>
<protein>
    <recommendedName>
        <fullName evidence="4">Secreted protein</fullName>
    </recommendedName>
</protein>
<proteinExistence type="predicted"/>
<evidence type="ECO:0000256" key="1">
    <source>
        <dbReference type="SAM" id="MobiDB-lite"/>
    </source>
</evidence>
<feature type="region of interest" description="Disordered" evidence="1">
    <location>
        <begin position="230"/>
        <end position="262"/>
    </location>
</feature>
<name>A0ABU4KY11_9ACTN</name>
<keyword evidence="3" id="KW-1185">Reference proteome</keyword>
<feature type="compositionally biased region" description="Pro residues" evidence="1">
    <location>
        <begin position="235"/>
        <end position="247"/>
    </location>
</feature>
<gene>
    <name evidence="2" type="ORF">PV517_05635</name>
</gene>
<evidence type="ECO:0000313" key="2">
    <source>
        <dbReference type="EMBL" id="MDX2908185.1"/>
    </source>
</evidence>
<organism evidence="2 3">
    <name type="scientific">Streptomyces griseiscabiei</name>
    <dbReference type="NCBI Taxonomy" id="2993540"/>
    <lineage>
        <taxon>Bacteria</taxon>
        <taxon>Bacillati</taxon>
        <taxon>Actinomycetota</taxon>
        <taxon>Actinomycetes</taxon>
        <taxon>Kitasatosporales</taxon>
        <taxon>Streptomycetaceae</taxon>
        <taxon>Streptomyces</taxon>
    </lineage>
</organism>
<sequence>MPQHTGLPGFATALARRLPGGTWRSQEQTFATFEDQWPAAGLLWDAGPARSALLDHPLGHSAVLHGPGGTQLSVTVRPSRPRRFLVAALKPEGVQQHNLSVVDEPMGISVPNDPVRAAYAVSRRLLPRYLWALEAVRRDARARPEPPHRPPAPAVTRSLTLIWYPDGVVGAPYGSVPADAHMVLYGCRFTYDLDQCAFVLTAASDAERALLLQSVIRLLTAQGIGVDFRHATPDIPAPPSRPHPTGPGLPLRPAQPPPTVRR</sequence>
<reference evidence="2 3" key="1">
    <citation type="journal article" date="2023" name="Microb. Genom.">
        <title>Mesoterricola silvestris gen. nov., sp. nov., Mesoterricola sediminis sp. nov., Geothrix oryzae sp. nov., Geothrix edaphica sp. nov., Geothrix rubra sp. nov., and Geothrix limicola sp. nov., six novel members of Acidobacteriota isolated from soils.</title>
        <authorList>
            <person name="Weisberg A.J."/>
            <person name="Pearce E."/>
            <person name="Kramer C.G."/>
            <person name="Chang J.H."/>
            <person name="Clarke C.R."/>
        </authorList>
    </citation>
    <scope>NUCLEOTIDE SEQUENCE [LARGE SCALE GENOMIC DNA]</scope>
    <source>
        <strain evidence="2 3">NRRL_B-2795</strain>
    </source>
</reference>
<dbReference type="EMBL" id="JARAVY010000002">
    <property type="protein sequence ID" value="MDX2908185.1"/>
    <property type="molecule type" value="Genomic_DNA"/>
</dbReference>
<evidence type="ECO:0000313" key="3">
    <source>
        <dbReference type="Proteomes" id="UP001271723"/>
    </source>
</evidence>
<dbReference type="Proteomes" id="UP001271723">
    <property type="component" value="Unassembled WGS sequence"/>
</dbReference>
<dbReference type="RefSeq" id="WP_179203553.1">
    <property type="nucleotide sequence ID" value="NZ_JAGJBZ010000002.1"/>
</dbReference>
<comment type="caution">
    <text evidence="2">The sequence shown here is derived from an EMBL/GenBank/DDBJ whole genome shotgun (WGS) entry which is preliminary data.</text>
</comment>
<evidence type="ECO:0008006" key="4">
    <source>
        <dbReference type="Google" id="ProtNLM"/>
    </source>
</evidence>
<feature type="compositionally biased region" description="Pro residues" evidence="1">
    <location>
        <begin position="253"/>
        <end position="262"/>
    </location>
</feature>